<accession>K9YVQ9</accession>
<sequence>MTSIPIVISESIKKFIDQQFAKGKYSNCNDYILALIHQKQVKDISLIEKQDLEKSADLYAEVYEQDQDLKELTEIAEADLVE</sequence>
<protein>
    <submittedName>
        <fullName evidence="1">Uncharacterized protein</fullName>
    </submittedName>
</protein>
<organism evidence="1 2">
    <name type="scientific">Dactylococcopsis salina (strain PCC 8305)</name>
    <name type="common">Myxobactron salinum</name>
    <dbReference type="NCBI Taxonomy" id="13035"/>
    <lineage>
        <taxon>Bacteria</taxon>
        <taxon>Bacillati</taxon>
        <taxon>Cyanobacteriota</taxon>
        <taxon>Cyanophyceae</taxon>
        <taxon>Nodosilineales</taxon>
        <taxon>Cymatolegaceae</taxon>
        <taxon>Dactylococcopsis</taxon>
    </lineage>
</organism>
<evidence type="ECO:0000313" key="1">
    <source>
        <dbReference type="EMBL" id="AFZ50607.1"/>
    </source>
</evidence>
<dbReference type="AlphaFoldDB" id="K9YVQ9"/>
<dbReference type="EMBL" id="CP003944">
    <property type="protein sequence ID" value="AFZ50607.1"/>
    <property type="molecule type" value="Genomic_DNA"/>
</dbReference>
<reference evidence="1" key="1">
    <citation type="submission" date="2012-04" db="EMBL/GenBank/DDBJ databases">
        <title>Finished genome of Dactylococcopsis salina PCC 8305.</title>
        <authorList>
            <consortium name="US DOE Joint Genome Institute"/>
            <person name="Gugger M."/>
            <person name="Coursin T."/>
            <person name="Rippka R."/>
            <person name="Tandeau De Marsac N."/>
            <person name="Huntemann M."/>
            <person name="Wei C.-L."/>
            <person name="Han J."/>
            <person name="Detter J.C."/>
            <person name="Han C."/>
            <person name="Tapia R."/>
            <person name="Daligault H."/>
            <person name="Chen A."/>
            <person name="Krypides N."/>
            <person name="Mavromatis K."/>
            <person name="Markowitz V."/>
            <person name="Szeto E."/>
            <person name="Ivanova N."/>
            <person name="Ovchinnikova G."/>
            <person name="Pagani I."/>
            <person name="Pati A."/>
            <person name="Goodwin L."/>
            <person name="Peters L."/>
            <person name="Pitluck S."/>
            <person name="Woyke T."/>
            <person name="Kerfeld C."/>
        </authorList>
    </citation>
    <scope>NUCLEOTIDE SEQUENCE [LARGE SCALE GENOMIC DNA]</scope>
    <source>
        <strain evidence="1">PCC 8305</strain>
    </source>
</reference>
<proteinExistence type="predicted"/>
<dbReference type="KEGG" id="dsl:Dacsa_1958"/>
<evidence type="ECO:0000313" key="2">
    <source>
        <dbReference type="Proteomes" id="UP000010482"/>
    </source>
</evidence>
<dbReference type="OrthoDB" id="515108at2"/>
<keyword evidence="2" id="KW-1185">Reference proteome</keyword>
<dbReference type="RefSeq" id="WP_015229603.1">
    <property type="nucleotide sequence ID" value="NC_019780.1"/>
</dbReference>
<dbReference type="STRING" id="13035.Dacsa_1958"/>
<dbReference type="Proteomes" id="UP000010482">
    <property type="component" value="Chromosome"/>
</dbReference>
<gene>
    <name evidence="1" type="ORF">Dacsa_1958</name>
</gene>
<dbReference type="HOGENOM" id="CLU_2552610_0_0_3"/>
<name>K9YVQ9_DACS8</name>